<reference evidence="2 3" key="1">
    <citation type="submission" date="2015-07" db="EMBL/GenBank/DDBJ databases">
        <title>Genome sequence of Leptolinea tardivitalis DSM 16556.</title>
        <authorList>
            <person name="Hemp J."/>
            <person name="Ward L.M."/>
            <person name="Pace L.A."/>
            <person name="Fischer W.W."/>
        </authorList>
    </citation>
    <scope>NUCLEOTIDE SEQUENCE [LARGE SCALE GENOMIC DNA]</scope>
    <source>
        <strain evidence="2 3">YMTK-2</strain>
    </source>
</reference>
<gene>
    <name evidence="2" type="ORF">ADM99_06690</name>
</gene>
<dbReference type="AlphaFoldDB" id="A0A0P6XCX4"/>
<dbReference type="PATRIC" id="fig|229920.5.peg.1309"/>
<comment type="caution">
    <text evidence="2">The sequence shown here is derived from an EMBL/GenBank/DDBJ whole genome shotgun (WGS) entry which is preliminary data.</text>
</comment>
<dbReference type="Pfam" id="PF00016">
    <property type="entry name" value="RuBisCO_large"/>
    <property type="match status" value="1"/>
</dbReference>
<dbReference type="PANTHER" id="PTHR42704">
    <property type="entry name" value="RIBULOSE BISPHOSPHATE CARBOXYLASE"/>
    <property type="match status" value="1"/>
</dbReference>
<dbReference type="CDD" id="cd08210">
    <property type="entry name" value="RLP_RrRLP"/>
    <property type="match status" value="1"/>
</dbReference>
<keyword evidence="3" id="KW-1185">Reference proteome</keyword>
<dbReference type="SFLD" id="SFLDS00014">
    <property type="entry name" value="RuBisCO"/>
    <property type="match status" value="1"/>
</dbReference>
<dbReference type="GO" id="GO:0015977">
    <property type="term" value="P:carbon fixation"/>
    <property type="evidence" value="ECO:0007669"/>
    <property type="project" value="InterPro"/>
</dbReference>
<dbReference type="OrthoDB" id="9770811at2"/>
<organism evidence="2 3">
    <name type="scientific">Leptolinea tardivitalis</name>
    <dbReference type="NCBI Taxonomy" id="229920"/>
    <lineage>
        <taxon>Bacteria</taxon>
        <taxon>Bacillati</taxon>
        <taxon>Chloroflexota</taxon>
        <taxon>Anaerolineae</taxon>
        <taxon>Anaerolineales</taxon>
        <taxon>Anaerolineaceae</taxon>
        <taxon>Leptolinea</taxon>
    </lineage>
</organism>
<evidence type="ECO:0000313" key="3">
    <source>
        <dbReference type="Proteomes" id="UP000050430"/>
    </source>
</evidence>
<dbReference type="GO" id="GO:0016984">
    <property type="term" value="F:ribulose-bisphosphate carboxylase activity"/>
    <property type="evidence" value="ECO:0007669"/>
    <property type="project" value="InterPro"/>
</dbReference>
<protein>
    <recommendedName>
        <fullName evidence="1">Ribulose bisphosphate carboxylase large subunit C-terminal domain-containing protein</fullName>
    </recommendedName>
</protein>
<dbReference type="InterPro" id="IPR036422">
    <property type="entry name" value="RuBisCO_lsu_N_sf"/>
</dbReference>
<evidence type="ECO:0000259" key="1">
    <source>
        <dbReference type="Pfam" id="PF00016"/>
    </source>
</evidence>
<evidence type="ECO:0000313" key="2">
    <source>
        <dbReference type="EMBL" id="KPL72759.1"/>
    </source>
</evidence>
<proteinExistence type="predicted"/>
<dbReference type="Gene3D" id="3.30.70.150">
    <property type="entry name" value="RuBisCO large subunit, N-terminal domain"/>
    <property type="match status" value="1"/>
</dbReference>
<dbReference type="STRING" id="229920.ADM99_06690"/>
<feature type="domain" description="Ribulose bisphosphate carboxylase large subunit C-terminal" evidence="1">
    <location>
        <begin position="128"/>
        <end position="360"/>
    </location>
</feature>
<accession>A0A0P6XCX4</accession>
<dbReference type="EMBL" id="LGCK01000007">
    <property type="protein sequence ID" value="KPL72759.1"/>
    <property type="molecule type" value="Genomic_DNA"/>
</dbReference>
<dbReference type="Gene3D" id="3.20.20.110">
    <property type="entry name" value="Ribulose bisphosphate carboxylase, large subunit, C-terminal domain"/>
    <property type="match status" value="1"/>
</dbReference>
<dbReference type="PANTHER" id="PTHR42704:SF17">
    <property type="entry name" value="RIBULOSE BISPHOSPHATE CARBOXYLASE LARGE CHAIN"/>
    <property type="match status" value="1"/>
</dbReference>
<dbReference type="InterPro" id="IPR033966">
    <property type="entry name" value="RuBisCO"/>
</dbReference>
<dbReference type="GO" id="GO:0000287">
    <property type="term" value="F:magnesium ion binding"/>
    <property type="evidence" value="ECO:0007669"/>
    <property type="project" value="InterPro"/>
</dbReference>
<name>A0A0P6XCX4_9CHLR</name>
<dbReference type="Proteomes" id="UP000050430">
    <property type="component" value="Unassembled WGS sequence"/>
</dbReference>
<dbReference type="InterPro" id="IPR000685">
    <property type="entry name" value="RuBisCO_lsu_C"/>
</dbReference>
<dbReference type="SUPFAM" id="SSF51649">
    <property type="entry name" value="RuBisCo, C-terminal domain"/>
    <property type="match status" value="1"/>
</dbReference>
<dbReference type="SUPFAM" id="SSF54966">
    <property type="entry name" value="RuBisCO, large subunit, small (N-terminal) domain"/>
    <property type="match status" value="1"/>
</dbReference>
<dbReference type="InterPro" id="IPR036376">
    <property type="entry name" value="RuBisCO_lsu_C_sf"/>
</dbReference>
<dbReference type="SFLD" id="SFLDG00301">
    <property type="entry name" value="RuBisCO-like_proteins"/>
    <property type="match status" value="1"/>
</dbReference>
<sequence length="379" mass="41706">MQGNQELHLSGDRFTVEYSLFGTRTEIDQMTTAIIVEDTIEFPYELLPEGEIKDQVVGKVEDVKQVGENHFHVTISYAVEITAFTIAQLLNVVLGNISLMPNIRVERINLTPSLAAKFSGPRFGREGLRKILGVPHRPLLSTALKPMGLSYKELAEMGYQVAKGGIDIIKDDHGISNQPFSKFRERVQYNQEAIEKANKETGRKSIFLPNITGRADELLENAHFAKKVGCGGLMVLPAHTGWDAVRMLSEDDSLGLPIMTHPSFSGSYVVSPTAGFSPYTWFGQIARLAGSDMSIFINFGSRFASTKEDCLSVVKGTADPMYNIKPIFPVAGGGITMKNVPDMKQVYDNEMIYLMGGGLHKAGPDLIANSHNFLESLES</sequence>
<dbReference type="RefSeq" id="WP_062421145.1">
    <property type="nucleotide sequence ID" value="NZ_BBYA01000008.1"/>
</dbReference>